<accession>A0A167XLM8</accession>
<reference evidence="2 3" key="1">
    <citation type="submission" date="2016-03" db="EMBL/GenBank/DDBJ databases">
        <title>Draft genome sequence of Flavobacterium fryxellicola DSM 16209.</title>
        <authorList>
            <person name="Shin S.-K."/>
            <person name="Yi H."/>
        </authorList>
    </citation>
    <scope>NUCLEOTIDE SEQUENCE [LARGE SCALE GENOMIC DNA]</scope>
    <source>
        <strain evidence="2 3">DSM 16209</strain>
    </source>
</reference>
<organism evidence="2 3">
    <name type="scientific">Flavobacterium fryxellicola</name>
    <dbReference type="NCBI Taxonomy" id="249352"/>
    <lineage>
        <taxon>Bacteria</taxon>
        <taxon>Pseudomonadati</taxon>
        <taxon>Bacteroidota</taxon>
        <taxon>Flavobacteriia</taxon>
        <taxon>Flavobacteriales</taxon>
        <taxon>Flavobacteriaceae</taxon>
        <taxon>Flavobacterium</taxon>
    </lineage>
</organism>
<keyword evidence="1" id="KW-0812">Transmembrane</keyword>
<feature type="transmembrane region" description="Helical" evidence="1">
    <location>
        <begin position="52"/>
        <end position="68"/>
    </location>
</feature>
<comment type="caution">
    <text evidence="2">The sequence shown here is derived from an EMBL/GenBank/DDBJ whole genome shotgun (WGS) entry which is preliminary data.</text>
</comment>
<dbReference type="RefSeq" id="WP_066078988.1">
    <property type="nucleotide sequence ID" value="NZ_FRDK01000001.1"/>
</dbReference>
<protein>
    <submittedName>
        <fullName evidence="2">Uncharacterized protein</fullName>
    </submittedName>
</protein>
<gene>
    <name evidence="2" type="ORF">FBFR_07235</name>
</gene>
<proteinExistence type="predicted"/>
<dbReference type="AlphaFoldDB" id="A0A167XLM8"/>
<keyword evidence="3" id="KW-1185">Reference proteome</keyword>
<evidence type="ECO:0000313" key="2">
    <source>
        <dbReference type="EMBL" id="OAB28485.1"/>
    </source>
</evidence>
<sequence length="74" mass="8307">MKKSNNFGNYRTGLFPALLFLSNTKVFSFSFVETPPTPVGIEEPPALNLGNYMIPMMVFTVLLAFYILKKNNGN</sequence>
<dbReference type="EMBL" id="LVJE01000011">
    <property type="protein sequence ID" value="OAB28485.1"/>
    <property type="molecule type" value="Genomic_DNA"/>
</dbReference>
<keyword evidence="1" id="KW-0472">Membrane</keyword>
<dbReference type="Proteomes" id="UP000077164">
    <property type="component" value="Unassembled WGS sequence"/>
</dbReference>
<name>A0A167XLM8_9FLAO</name>
<keyword evidence="1" id="KW-1133">Transmembrane helix</keyword>
<evidence type="ECO:0000256" key="1">
    <source>
        <dbReference type="SAM" id="Phobius"/>
    </source>
</evidence>
<evidence type="ECO:0000313" key="3">
    <source>
        <dbReference type="Proteomes" id="UP000077164"/>
    </source>
</evidence>